<dbReference type="STRING" id="158627.BW687_06705"/>
<dbReference type="AlphaFoldDB" id="A0A1C2EED3"/>
<dbReference type="Proteomes" id="UP000095143">
    <property type="component" value="Unassembled WGS sequence"/>
</dbReference>
<dbReference type="InterPro" id="IPR005025">
    <property type="entry name" value="FMN_Rdtase-like_dom"/>
</dbReference>
<gene>
    <name evidence="4" type="ORF">BBI10_02610</name>
</gene>
<evidence type="ECO:0000259" key="3">
    <source>
        <dbReference type="Pfam" id="PF03358"/>
    </source>
</evidence>
<evidence type="ECO:0000256" key="2">
    <source>
        <dbReference type="ARBA" id="ARBA00022643"/>
    </source>
</evidence>
<dbReference type="PANTHER" id="PTHR30543">
    <property type="entry name" value="CHROMATE REDUCTASE"/>
    <property type="match status" value="1"/>
</dbReference>
<keyword evidence="2" id="KW-0285">Flavoprotein</keyword>
<organism evidence="4 5">
    <name type="scientific">Pseudomonas graminis</name>
    <dbReference type="NCBI Taxonomy" id="158627"/>
    <lineage>
        <taxon>Bacteria</taxon>
        <taxon>Pseudomonadati</taxon>
        <taxon>Pseudomonadota</taxon>
        <taxon>Gammaproteobacteria</taxon>
        <taxon>Pseudomonadales</taxon>
        <taxon>Pseudomonadaceae</taxon>
        <taxon>Pseudomonas</taxon>
    </lineage>
</organism>
<dbReference type="GO" id="GO:0005829">
    <property type="term" value="C:cytosol"/>
    <property type="evidence" value="ECO:0007669"/>
    <property type="project" value="TreeGrafter"/>
</dbReference>
<name>A0A1C2EED3_9PSED</name>
<feature type="domain" description="NADPH-dependent FMN reductase-like" evidence="3">
    <location>
        <begin position="7"/>
        <end position="152"/>
    </location>
</feature>
<dbReference type="InterPro" id="IPR029039">
    <property type="entry name" value="Flavoprotein-like_sf"/>
</dbReference>
<dbReference type="EMBL" id="MDEN01000050">
    <property type="protein sequence ID" value="OCX25392.1"/>
    <property type="molecule type" value="Genomic_DNA"/>
</dbReference>
<dbReference type="PANTHER" id="PTHR30543:SF21">
    <property type="entry name" value="NAD(P)H-DEPENDENT FMN REDUCTASE LOT6"/>
    <property type="match status" value="1"/>
</dbReference>
<evidence type="ECO:0000256" key="1">
    <source>
        <dbReference type="ARBA" id="ARBA00001917"/>
    </source>
</evidence>
<dbReference type="RefSeq" id="WP_065986466.1">
    <property type="nucleotide sequence ID" value="NZ_MDEN01000050.1"/>
</dbReference>
<dbReference type="GO" id="GO:0010181">
    <property type="term" value="F:FMN binding"/>
    <property type="evidence" value="ECO:0007669"/>
    <property type="project" value="TreeGrafter"/>
</dbReference>
<evidence type="ECO:0000313" key="4">
    <source>
        <dbReference type="EMBL" id="OCX25392.1"/>
    </source>
</evidence>
<sequence length="187" mass="19913">MSQVHSIAVIVGSLRKDSINRKVAHALAELAPSSLKLSIVEIGDLPLYNEDIDADSPPAAYTAFRQALQGADGFLFVTPEYNRSVPGALKNAIDVGSRPYGKSAWGSAKPAAVVSASPGAIGGFGANQHLRQCFVFLDVLCMQQPEAYLGNAGTFFDEHGKLSEKTRPFLQNIIDAFAGHVARTLKA</sequence>
<accession>A0A1C2EED3</accession>
<dbReference type="Pfam" id="PF03358">
    <property type="entry name" value="FMN_red"/>
    <property type="match status" value="1"/>
</dbReference>
<dbReference type="OrthoDB" id="9812295at2"/>
<comment type="cofactor">
    <cofactor evidence="1">
        <name>FMN</name>
        <dbReference type="ChEBI" id="CHEBI:58210"/>
    </cofactor>
</comment>
<dbReference type="Gene3D" id="3.40.50.360">
    <property type="match status" value="1"/>
</dbReference>
<reference evidence="4 5" key="1">
    <citation type="submission" date="2016-08" db="EMBL/GenBank/DDBJ databases">
        <title>Whole genome sequence of Pseudomonas graminis strain UASWS1507, a potential biological control agent for agriculture.</title>
        <authorList>
            <person name="Crovadore J."/>
            <person name="Calmin G."/>
            <person name="Chablais R."/>
            <person name="Cochard B."/>
            <person name="Lefort F."/>
        </authorList>
    </citation>
    <scope>NUCLEOTIDE SEQUENCE [LARGE SCALE GENOMIC DNA]</scope>
    <source>
        <strain evidence="4 5">UASWS1507</strain>
    </source>
</reference>
<proteinExistence type="predicted"/>
<evidence type="ECO:0000313" key="5">
    <source>
        <dbReference type="Proteomes" id="UP000095143"/>
    </source>
</evidence>
<dbReference type="InterPro" id="IPR050712">
    <property type="entry name" value="NAD(P)H-dep_reductase"/>
</dbReference>
<dbReference type="GO" id="GO:0016655">
    <property type="term" value="F:oxidoreductase activity, acting on NAD(P)H, quinone or similar compound as acceptor"/>
    <property type="evidence" value="ECO:0007669"/>
    <property type="project" value="UniProtKB-ARBA"/>
</dbReference>
<keyword evidence="2" id="KW-0288">FMN</keyword>
<dbReference type="SUPFAM" id="SSF52218">
    <property type="entry name" value="Flavoproteins"/>
    <property type="match status" value="1"/>
</dbReference>
<comment type="caution">
    <text evidence="4">The sequence shown here is derived from an EMBL/GenBank/DDBJ whole genome shotgun (WGS) entry which is preliminary data.</text>
</comment>
<protein>
    <submittedName>
        <fullName evidence="4">ACP phosphodiesterase</fullName>
    </submittedName>
</protein>